<dbReference type="AlphaFoldDB" id="A0AAW2G807"/>
<protein>
    <recommendedName>
        <fullName evidence="4">Transmembrane protein</fullName>
    </recommendedName>
</protein>
<evidence type="ECO:0000313" key="3">
    <source>
        <dbReference type="Proteomes" id="UP001430953"/>
    </source>
</evidence>
<keyword evidence="1" id="KW-1133">Transmembrane helix</keyword>
<comment type="caution">
    <text evidence="2">The sequence shown here is derived from an EMBL/GenBank/DDBJ whole genome shotgun (WGS) entry which is preliminary data.</text>
</comment>
<keyword evidence="1" id="KW-0472">Membrane</keyword>
<reference evidence="2 3" key="1">
    <citation type="submission" date="2023-03" db="EMBL/GenBank/DDBJ databases">
        <title>High recombination rates correlate with genetic variation in Cardiocondyla obscurior ants.</title>
        <authorList>
            <person name="Errbii M."/>
        </authorList>
    </citation>
    <scope>NUCLEOTIDE SEQUENCE [LARGE SCALE GENOMIC DNA]</scope>
    <source>
        <strain evidence="2">Alpha-2009</strain>
        <tissue evidence="2">Whole body</tissue>
    </source>
</reference>
<evidence type="ECO:0008006" key="4">
    <source>
        <dbReference type="Google" id="ProtNLM"/>
    </source>
</evidence>
<evidence type="ECO:0000313" key="2">
    <source>
        <dbReference type="EMBL" id="KAL0123773.1"/>
    </source>
</evidence>
<dbReference type="EMBL" id="JADYXP020000005">
    <property type="protein sequence ID" value="KAL0123773.1"/>
    <property type="molecule type" value="Genomic_DNA"/>
</dbReference>
<evidence type="ECO:0000256" key="1">
    <source>
        <dbReference type="SAM" id="Phobius"/>
    </source>
</evidence>
<dbReference type="Proteomes" id="UP001430953">
    <property type="component" value="Unassembled WGS sequence"/>
</dbReference>
<proteinExistence type="predicted"/>
<accession>A0AAW2G807</accession>
<sequence>MFVHILLLIQGRRKYGANKSAREKCACTCARAQGRTLPRCPLTDPVASLRYLAPFSLFLSLIVQVSSSPSTRVIHPSSWGVHPFLRTSDRHYCWREAKFSVSFSLVSFVFLPRFFFFFFFLL</sequence>
<gene>
    <name evidence="2" type="ORF">PUN28_005942</name>
</gene>
<name>A0AAW2G807_9HYME</name>
<keyword evidence="1" id="KW-0812">Transmembrane</keyword>
<organism evidence="2 3">
    <name type="scientific">Cardiocondyla obscurior</name>
    <dbReference type="NCBI Taxonomy" id="286306"/>
    <lineage>
        <taxon>Eukaryota</taxon>
        <taxon>Metazoa</taxon>
        <taxon>Ecdysozoa</taxon>
        <taxon>Arthropoda</taxon>
        <taxon>Hexapoda</taxon>
        <taxon>Insecta</taxon>
        <taxon>Pterygota</taxon>
        <taxon>Neoptera</taxon>
        <taxon>Endopterygota</taxon>
        <taxon>Hymenoptera</taxon>
        <taxon>Apocrita</taxon>
        <taxon>Aculeata</taxon>
        <taxon>Formicoidea</taxon>
        <taxon>Formicidae</taxon>
        <taxon>Myrmicinae</taxon>
        <taxon>Cardiocondyla</taxon>
    </lineage>
</organism>
<feature type="transmembrane region" description="Helical" evidence="1">
    <location>
        <begin position="99"/>
        <end position="121"/>
    </location>
</feature>
<keyword evidence="3" id="KW-1185">Reference proteome</keyword>